<dbReference type="OrthoDB" id="7478199at2"/>
<protein>
    <recommendedName>
        <fullName evidence="4">Transcriptional activator TraM</fullName>
    </recommendedName>
</protein>
<evidence type="ECO:0008006" key="4">
    <source>
        <dbReference type="Google" id="ProtNLM"/>
    </source>
</evidence>
<keyword evidence="3" id="KW-1185">Reference proteome</keyword>
<feature type="transmembrane region" description="Helical" evidence="1">
    <location>
        <begin position="114"/>
        <end position="139"/>
    </location>
</feature>
<keyword evidence="1" id="KW-1133">Transmembrane helix</keyword>
<name>A0A1N6FFE4_9BACT</name>
<keyword evidence="1" id="KW-0472">Membrane</keyword>
<evidence type="ECO:0000313" key="2">
    <source>
        <dbReference type="EMBL" id="SIN94011.1"/>
    </source>
</evidence>
<proteinExistence type="predicted"/>
<dbReference type="Proteomes" id="UP000184694">
    <property type="component" value="Unassembled WGS sequence"/>
</dbReference>
<dbReference type="STRING" id="1121457.SAMN02745161_1286"/>
<accession>A0A1N6FFE4</accession>
<keyword evidence="1" id="KW-0812">Transmembrane</keyword>
<reference evidence="3" key="1">
    <citation type="submission" date="2016-11" db="EMBL/GenBank/DDBJ databases">
        <authorList>
            <person name="Varghese N."/>
            <person name="Submissions S."/>
        </authorList>
    </citation>
    <scope>NUCLEOTIDE SEQUENCE [LARGE SCALE GENOMIC DNA]</scope>
    <source>
        <strain evidence="3">DSM 17456</strain>
    </source>
</reference>
<dbReference type="RefSeq" id="WP_074216114.1">
    <property type="nucleotide sequence ID" value="NZ_FSRG01000004.1"/>
</dbReference>
<gene>
    <name evidence="2" type="ORF">SAMN02745161_1286</name>
</gene>
<evidence type="ECO:0000313" key="3">
    <source>
        <dbReference type="Proteomes" id="UP000184694"/>
    </source>
</evidence>
<dbReference type="EMBL" id="FSRG01000004">
    <property type="protein sequence ID" value="SIN94011.1"/>
    <property type="molecule type" value="Genomic_DNA"/>
</dbReference>
<organism evidence="2 3">
    <name type="scientific">Halodesulfovibrio marinisediminis DSM 17456</name>
    <dbReference type="NCBI Taxonomy" id="1121457"/>
    <lineage>
        <taxon>Bacteria</taxon>
        <taxon>Pseudomonadati</taxon>
        <taxon>Thermodesulfobacteriota</taxon>
        <taxon>Desulfovibrionia</taxon>
        <taxon>Desulfovibrionales</taxon>
        <taxon>Desulfovibrionaceae</taxon>
        <taxon>Halodesulfovibrio</taxon>
    </lineage>
</organism>
<dbReference type="AlphaFoldDB" id="A0A1N6FFE4"/>
<evidence type="ECO:0000256" key="1">
    <source>
        <dbReference type="SAM" id="Phobius"/>
    </source>
</evidence>
<sequence>MEDDAKQEPAKLTMENIRHALIEKHGQPLSEDDPILMVASMFEMFQMEYDSTLKRHQAAIEKFMASNSTYYADKVKQSTDELLDRAIQGTIRNNIDAMADFKQSMTDFTKTNRLYSAVSLCTCLISVCLFLGWLGWYLLGRA</sequence>